<name>A0AB36FU20_ALTMA</name>
<evidence type="ECO:0000313" key="1">
    <source>
        <dbReference type="EMBL" id="OES32072.1"/>
    </source>
</evidence>
<dbReference type="AlphaFoldDB" id="A0AB36FU20"/>
<proteinExistence type="predicted"/>
<organism evidence="1 2">
    <name type="scientific">Alteromonas macleodii</name>
    <name type="common">Pseudoalteromonas macleodii</name>
    <dbReference type="NCBI Taxonomy" id="28108"/>
    <lineage>
        <taxon>Bacteria</taxon>
        <taxon>Pseudomonadati</taxon>
        <taxon>Pseudomonadota</taxon>
        <taxon>Gammaproteobacteria</taxon>
        <taxon>Alteromonadales</taxon>
        <taxon>Alteromonadaceae</taxon>
        <taxon>Alteromonas/Salinimonas group</taxon>
        <taxon>Alteromonas</taxon>
    </lineage>
</organism>
<evidence type="ECO:0000313" key="2">
    <source>
        <dbReference type="Proteomes" id="UP000095392"/>
    </source>
</evidence>
<reference evidence="1 2" key="1">
    <citation type="submission" date="2016-09" db="EMBL/GenBank/DDBJ databases">
        <title>Draft Genome Sequence of four Alteromonas macleodii strains isolated from copper coupons and grown long-term at elevated copper levels.</title>
        <authorList>
            <person name="Cusick K."/>
            <person name="Dale J."/>
            <person name="Little B."/>
            <person name="Biffinger J."/>
        </authorList>
    </citation>
    <scope>NUCLEOTIDE SEQUENCE [LARGE SCALE GENOMIC DNA]</scope>
    <source>
        <strain evidence="1 2">KCP01</strain>
    </source>
</reference>
<keyword evidence="2" id="KW-1185">Reference proteome</keyword>
<dbReference type="RefSeq" id="WP_039232985.1">
    <property type="nucleotide sequence ID" value="NZ_JWLY01000009.1"/>
</dbReference>
<dbReference type="EMBL" id="MIPY01000012">
    <property type="protein sequence ID" value="OES32072.1"/>
    <property type="molecule type" value="Genomic_DNA"/>
</dbReference>
<sequence>MDIKFTLQDIDGNEYTEDQLELLMTSLDLTDCSELESHLVKIAEASLIEYLEMLIGKGMSNRADESKQDRLFYLIKKFYSPYLPSDDEVSTVFQLTSTQSRTLLRNTLSRYRTRLSNELQKTLTSTFRSAQSTNSGYDLTIASDVFVEQFNLIVAKEGAGYNPVKKKSVGSKLYFMSTDTYNALENHFGG</sequence>
<gene>
    <name evidence="1" type="ORF">BFV95_2054</name>
</gene>
<protein>
    <submittedName>
        <fullName evidence="1">Uncharacterized protein</fullName>
    </submittedName>
</protein>
<comment type="caution">
    <text evidence="1">The sequence shown here is derived from an EMBL/GenBank/DDBJ whole genome shotgun (WGS) entry which is preliminary data.</text>
</comment>
<accession>A0AB36FU20</accession>
<dbReference type="Proteomes" id="UP000095392">
    <property type="component" value="Unassembled WGS sequence"/>
</dbReference>